<dbReference type="InterPro" id="IPR049829">
    <property type="entry name" value="MptA/B-like"/>
</dbReference>
<evidence type="ECO:0008006" key="11">
    <source>
        <dbReference type="Google" id="ProtNLM"/>
    </source>
</evidence>
<keyword evidence="3" id="KW-0808">Transferase</keyword>
<gene>
    <name evidence="9" type="ORF">DFJ65_0617</name>
</gene>
<evidence type="ECO:0000256" key="4">
    <source>
        <dbReference type="ARBA" id="ARBA00022692"/>
    </source>
</evidence>
<feature type="transmembrane region" description="Helical" evidence="8">
    <location>
        <begin position="80"/>
        <end position="100"/>
    </location>
</feature>
<evidence type="ECO:0000256" key="3">
    <source>
        <dbReference type="ARBA" id="ARBA00022679"/>
    </source>
</evidence>
<evidence type="ECO:0000256" key="6">
    <source>
        <dbReference type="ARBA" id="ARBA00023136"/>
    </source>
</evidence>
<feature type="transmembrane region" description="Helical" evidence="8">
    <location>
        <begin position="244"/>
        <end position="271"/>
    </location>
</feature>
<evidence type="ECO:0000313" key="9">
    <source>
        <dbReference type="EMBL" id="REF29654.1"/>
    </source>
</evidence>
<dbReference type="Pfam" id="PF26314">
    <property type="entry name" value="MptA_B_family"/>
    <property type="match status" value="1"/>
</dbReference>
<comment type="caution">
    <text evidence="9">The sequence shown here is derived from an EMBL/GenBank/DDBJ whole genome shotgun (WGS) entry which is preliminary data.</text>
</comment>
<dbReference type="GO" id="GO:0016020">
    <property type="term" value="C:membrane"/>
    <property type="evidence" value="ECO:0007669"/>
    <property type="project" value="UniProtKB-SubCell"/>
</dbReference>
<sequence length="487" mass="52462">MTLLRRSRIPLLLLAFGLMWLVGAGRSSAAKPPLGSGDFSPGVLVAWYPNSTVVTTLLFAAYIAAALGVLVGLWQAPRRVAHWGLVAFVGATALLTGPIGSADHINYAAYGRIAMGGADPYVESPIKWRDGLDPVAGAVQAPWQDTPSVYGPVATAFQSLCSALGGDNLRDTVWVWQWLIVLAWLAVRWLLLQVASTGDLRRRVDVLWTFNPLVFATLVLGAHVDLLAGAFVLAALWAMHRNPLATGVFVGAAFATKVTYGVVLLAVLWAWRSVDRSQFGQRAARLAAGFALVVVPAYVIAGPHVLRQLKAAGGSFSYASPWSPVIRGLRHFMPEWGVTTIVFVLAAVLMIGFAWVGYGLVHRLGLADGVTDGATREAVTLTFVLMTAYVLLAPYSLPWYDAVTWMLLPLLVPFVWDAILVVRHLFMTLAYAPGRAVGIAPSVQDWTLGFRSNVTPYVCWASLLALAAVAWRRSSARASSSEPTPHP</sequence>
<comment type="similarity">
    <text evidence="7">Belongs to the MptA/B family.</text>
</comment>
<dbReference type="RefSeq" id="WP_115921746.1">
    <property type="nucleotide sequence ID" value="NZ_QTUA01000001.1"/>
</dbReference>
<evidence type="ECO:0000256" key="7">
    <source>
        <dbReference type="ARBA" id="ARBA00043987"/>
    </source>
</evidence>
<evidence type="ECO:0000313" key="10">
    <source>
        <dbReference type="Proteomes" id="UP000256253"/>
    </source>
</evidence>
<feature type="transmembrane region" description="Helical" evidence="8">
    <location>
        <begin position="378"/>
        <end position="397"/>
    </location>
</feature>
<keyword evidence="4 8" id="KW-0812">Transmembrane</keyword>
<dbReference type="Proteomes" id="UP000256253">
    <property type="component" value="Unassembled WGS sequence"/>
</dbReference>
<protein>
    <recommendedName>
        <fullName evidence="11">Alpha-1,2-mannosyltransferase</fullName>
    </recommendedName>
</protein>
<comment type="subcellular location">
    <subcellularLocation>
        <location evidence="1">Membrane</location>
        <topology evidence="1">Multi-pass membrane protein</topology>
    </subcellularLocation>
</comment>
<feature type="transmembrane region" description="Helical" evidence="8">
    <location>
        <begin position="336"/>
        <end position="358"/>
    </location>
</feature>
<feature type="transmembrane region" description="Helical" evidence="8">
    <location>
        <begin position="174"/>
        <end position="192"/>
    </location>
</feature>
<name>A0A3D9UUH6_9MICO</name>
<feature type="transmembrane region" description="Helical" evidence="8">
    <location>
        <begin position="283"/>
        <end position="301"/>
    </location>
</feature>
<accession>A0A3D9UUH6</accession>
<dbReference type="EMBL" id="QTUA01000001">
    <property type="protein sequence ID" value="REF29654.1"/>
    <property type="molecule type" value="Genomic_DNA"/>
</dbReference>
<evidence type="ECO:0000256" key="5">
    <source>
        <dbReference type="ARBA" id="ARBA00022989"/>
    </source>
</evidence>
<reference evidence="9 10" key="1">
    <citation type="submission" date="2018-08" db="EMBL/GenBank/DDBJ databases">
        <title>Sequencing the genomes of 1000 actinobacteria strains.</title>
        <authorList>
            <person name="Klenk H.-P."/>
        </authorList>
    </citation>
    <scope>NUCLEOTIDE SEQUENCE [LARGE SCALE GENOMIC DNA]</scope>
    <source>
        <strain evidence="9 10">DSM 22967</strain>
    </source>
</reference>
<keyword evidence="10" id="KW-1185">Reference proteome</keyword>
<organism evidence="9 10">
    <name type="scientific">Calidifontibacter indicus</name>
    <dbReference type="NCBI Taxonomy" id="419650"/>
    <lineage>
        <taxon>Bacteria</taxon>
        <taxon>Bacillati</taxon>
        <taxon>Actinomycetota</taxon>
        <taxon>Actinomycetes</taxon>
        <taxon>Micrococcales</taxon>
        <taxon>Dermacoccaceae</taxon>
        <taxon>Calidifontibacter</taxon>
    </lineage>
</organism>
<dbReference type="NCBIfam" id="NF038066">
    <property type="entry name" value="MptB"/>
    <property type="match status" value="1"/>
</dbReference>
<keyword evidence="2" id="KW-0328">Glycosyltransferase</keyword>
<evidence type="ECO:0000256" key="8">
    <source>
        <dbReference type="SAM" id="Phobius"/>
    </source>
</evidence>
<dbReference type="OrthoDB" id="5242303at2"/>
<feature type="transmembrane region" description="Helical" evidence="8">
    <location>
        <begin position="53"/>
        <end position="73"/>
    </location>
</feature>
<evidence type="ECO:0000256" key="2">
    <source>
        <dbReference type="ARBA" id="ARBA00022676"/>
    </source>
</evidence>
<dbReference type="AlphaFoldDB" id="A0A3D9UUH6"/>
<dbReference type="GO" id="GO:0016757">
    <property type="term" value="F:glycosyltransferase activity"/>
    <property type="evidence" value="ECO:0007669"/>
    <property type="project" value="UniProtKB-KW"/>
</dbReference>
<keyword evidence="6 8" id="KW-0472">Membrane</keyword>
<feature type="transmembrane region" description="Helical" evidence="8">
    <location>
        <begin position="403"/>
        <end position="426"/>
    </location>
</feature>
<keyword evidence="5 8" id="KW-1133">Transmembrane helix</keyword>
<feature type="transmembrane region" description="Helical" evidence="8">
    <location>
        <begin position="213"/>
        <end position="238"/>
    </location>
</feature>
<evidence type="ECO:0000256" key="1">
    <source>
        <dbReference type="ARBA" id="ARBA00004141"/>
    </source>
</evidence>
<proteinExistence type="inferred from homology"/>